<reference evidence="3 4" key="1">
    <citation type="journal article" date="2013" name="ISME J.">
        <title>A metabolic model for members of the genus Tetrasphaera involved in enhanced biological phosphorus removal.</title>
        <authorList>
            <person name="Kristiansen R."/>
            <person name="Nguyen H.T.T."/>
            <person name="Saunders A.M."/>
            <person name="Nielsen J.L."/>
            <person name="Wimmer R."/>
            <person name="Le V.Q."/>
            <person name="McIlroy S.J."/>
            <person name="Petrovski S."/>
            <person name="Seviour R.J."/>
            <person name="Calteau A."/>
            <person name="Nielsen K.L."/>
            <person name="Nielsen P.H."/>
        </authorList>
    </citation>
    <scope>NUCLEOTIDE SEQUENCE [LARGE SCALE GENOMIC DNA]</scope>
    <source>
        <strain evidence="3 4">T1-X7</strain>
    </source>
</reference>
<dbReference type="Proteomes" id="UP000035721">
    <property type="component" value="Unassembled WGS sequence"/>
</dbReference>
<feature type="domain" description="HNH nuclease" evidence="2">
    <location>
        <begin position="353"/>
        <end position="405"/>
    </location>
</feature>
<dbReference type="Pfam" id="PF02720">
    <property type="entry name" value="DUF222"/>
    <property type="match status" value="1"/>
</dbReference>
<evidence type="ECO:0000259" key="2">
    <source>
        <dbReference type="SMART" id="SM00507"/>
    </source>
</evidence>
<dbReference type="OrthoDB" id="5177627at2"/>
<proteinExistence type="predicted"/>
<sequence length="501" mass="53465">MEEEMLTFGDEVVAVLQRAIALGERLPDERYRLSGADLSRVLPLLDRCRSLMAGGVFAVAWEAEVRGEVATSQAGSTTQWVAERCPGLEPAEAGLVGKAVRRLAPARFAPVRDAIERGRLSVGAGATVRSEFDAMEKQLAEGAEEAVIDGLVDMGRREGRAGIRALRPALLARYGLGDKLQDDDDRAAGGTSLSAGRCLGGGLWEYRLRLRADHRAAVEGAIGPLSGPQPCRSGDDHRAANHRFGEPADCRDTRSVEQRRGEALVEVCRRAVAVTPATTASGVKATVFVTIRWEDLRDGTGGGTMFGGVDGGTVVGPETVRRLACDGGILPVVLGSRGEILDVGRTWRLFTAGQQKALWLRDRHCTFPGCTVPAHWCDAHHVRHWADGGATDLGNAALLCGRHHTVVHRDRLTATVGADGVVWDRTPGSYDGEAAWPSARRTSPRVADDGMTDDEGMRADDDVGRDSGDSLGRGLSRGRNAEDRTGGVPGTEDPGEPPDRP</sequence>
<dbReference type="InterPro" id="IPR003615">
    <property type="entry name" value="HNH_nuc"/>
</dbReference>
<evidence type="ECO:0000313" key="3">
    <source>
        <dbReference type="EMBL" id="CCH77038.1"/>
    </source>
</evidence>
<dbReference type="STRING" id="1194083.BN12_160013"/>
<dbReference type="CDD" id="cd00085">
    <property type="entry name" value="HNHc"/>
    <property type="match status" value="1"/>
</dbReference>
<gene>
    <name evidence="3" type="ORF">BN12_160013</name>
</gene>
<dbReference type="RefSeq" id="WP_053079940.1">
    <property type="nucleotide sequence ID" value="NZ_HF570958.1"/>
</dbReference>
<name>A0A077LTS1_9MICO</name>
<dbReference type="AlphaFoldDB" id="A0A077LTS1"/>
<dbReference type="InterPro" id="IPR003870">
    <property type="entry name" value="DUF222"/>
</dbReference>
<feature type="compositionally biased region" description="Basic and acidic residues" evidence="1">
    <location>
        <begin position="455"/>
        <end position="468"/>
    </location>
</feature>
<accession>A0A077LTS1</accession>
<organism evidence="3 4">
    <name type="scientific">Nostocoides japonicum T1-X7</name>
    <dbReference type="NCBI Taxonomy" id="1194083"/>
    <lineage>
        <taxon>Bacteria</taxon>
        <taxon>Bacillati</taxon>
        <taxon>Actinomycetota</taxon>
        <taxon>Actinomycetes</taxon>
        <taxon>Micrococcales</taxon>
        <taxon>Intrasporangiaceae</taxon>
        <taxon>Nostocoides</taxon>
    </lineage>
</organism>
<feature type="compositionally biased region" description="Low complexity" evidence="1">
    <location>
        <begin position="469"/>
        <end position="478"/>
    </location>
</feature>
<dbReference type="Gene3D" id="1.10.30.50">
    <property type="match status" value="1"/>
</dbReference>
<keyword evidence="4" id="KW-1185">Reference proteome</keyword>
<evidence type="ECO:0000313" key="4">
    <source>
        <dbReference type="Proteomes" id="UP000035721"/>
    </source>
</evidence>
<protein>
    <recommendedName>
        <fullName evidence="2">HNH nuclease domain-containing protein</fullName>
    </recommendedName>
</protein>
<evidence type="ECO:0000256" key="1">
    <source>
        <dbReference type="SAM" id="MobiDB-lite"/>
    </source>
</evidence>
<dbReference type="SMART" id="SM00507">
    <property type="entry name" value="HNHc"/>
    <property type="match status" value="1"/>
</dbReference>
<comment type="caution">
    <text evidence="3">The sequence shown here is derived from an EMBL/GenBank/DDBJ whole genome shotgun (WGS) entry which is preliminary data.</text>
</comment>
<dbReference type="EMBL" id="CAJB01000068">
    <property type="protein sequence ID" value="CCH77038.1"/>
    <property type="molecule type" value="Genomic_DNA"/>
</dbReference>
<feature type="region of interest" description="Disordered" evidence="1">
    <location>
        <begin position="427"/>
        <end position="501"/>
    </location>
</feature>